<name>V6H9V3_9LEPT</name>
<dbReference type="STRING" id="1049790.LEP1GSC047_1640"/>
<organism evidence="1 2">
    <name type="scientific">Leptospira inadai serovar Lyme str. 10</name>
    <dbReference type="NCBI Taxonomy" id="1049790"/>
    <lineage>
        <taxon>Bacteria</taxon>
        <taxon>Pseudomonadati</taxon>
        <taxon>Spirochaetota</taxon>
        <taxon>Spirochaetia</taxon>
        <taxon>Leptospirales</taxon>
        <taxon>Leptospiraceae</taxon>
        <taxon>Leptospira</taxon>
    </lineage>
</organism>
<accession>V6H9V3</accession>
<evidence type="ECO:0000313" key="1">
    <source>
        <dbReference type="EMBL" id="EQA35013.1"/>
    </source>
</evidence>
<evidence type="ECO:0000313" key="2">
    <source>
        <dbReference type="Proteomes" id="UP000018719"/>
    </source>
</evidence>
<sequence length="42" mass="4745">MFLINGNFFDFETCIIKSTSSFVTIFGRKANVLPAVEPGRLY</sequence>
<comment type="caution">
    <text evidence="1">The sequence shown here is derived from an EMBL/GenBank/DDBJ whole genome shotgun (WGS) entry which is preliminary data.</text>
</comment>
<proteinExistence type="predicted"/>
<dbReference type="AlphaFoldDB" id="V6H9V3"/>
<protein>
    <submittedName>
        <fullName evidence="1">Uncharacterized protein</fullName>
    </submittedName>
</protein>
<reference evidence="1 2" key="1">
    <citation type="submission" date="2013-05" db="EMBL/GenBank/DDBJ databases">
        <authorList>
            <person name="Harkins D.M."/>
            <person name="Durkin A.S."/>
            <person name="Brinkac L.M."/>
            <person name="Haft D.H."/>
            <person name="Selengut J.D."/>
            <person name="Sanka R."/>
            <person name="DePew J."/>
            <person name="Purushe J."/>
            <person name="Hartskeerl R.A."/>
            <person name="Ahmed A."/>
            <person name="van der Linden H."/>
            <person name="Goris M.G.A."/>
            <person name="Vinetz J.M."/>
            <person name="Sutton G.G."/>
            <person name="Nierman W.C."/>
            <person name="Fouts D.E."/>
        </authorList>
    </citation>
    <scope>NUCLEOTIDE SEQUENCE [LARGE SCALE GENOMIC DNA]</scope>
    <source>
        <strain evidence="1 2">10</strain>
    </source>
</reference>
<dbReference type="EMBL" id="AHMM02000025">
    <property type="protein sequence ID" value="EQA35013.1"/>
    <property type="molecule type" value="Genomic_DNA"/>
</dbReference>
<gene>
    <name evidence="1" type="ORF">LEP1GSC047_1640</name>
</gene>
<dbReference type="Proteomes" id="UP000018719">
    <property type="component" value="Unassembled WGS sequence"/>
</dbReference>